<name>A0A1L9R3S0_ASPWE</name>
<evidence type="ECO:0000313" key="2">
    <source>
        <dbReference type="EMBL" id="OJJ29554.1"/>
    </source>
</evidence>
<evidence type="ECO:0000313" key="3">
    <source>
        <dbReference type="EMBL" id="OJJ29642.1"/>
    </source>
</evidence>
<sequence length="75" mass="8553">MDLLLYLILNAASKISLAIKYVDSIFPHYGMQSTETHPRKPSRPLSINQATHSCPFLGPKAYLMSWQYPRITVKC</sequence>
<proteinExistence type="predicted"/>
<dbReference type="VEuPathDB" id="FungiDB:ASPWEDRAFT_306259"/>
<evidence type="ECO:0000256" key="1">
    <source>
        <dbReference type="SAM" id="SignalP"/>
    </source>
</evidence>
<dbReference type="EMBL" id="KV878219">
    <property type="protein sequence ID" value="OJJ29642.1"/>
    <property type="molecule type" value="Genomic_DNA"/>
</dbReference>
<dbReference type="GeneID" id="63749272"/>
<gene>
    <name evidence="3" type="ORF">ASPWEDRAFT_305066</name>
    <name evidence="2" type="ORF">ASPWEDRAFT_306259</name>
</gene>
<evidence type="ECO:0000313" key="4">
    <source>
        <dbReference type="Proteomes" id="UP000184383"/>
    </source>
</evidence>
<dbReference type="RefSeq" id="XP_040683319.1">
    <property type="nucleotide sequence ID" value="XM_040833424.1"/>
</dbReference>
<dbReference type="VEuPathDB" id="FungiDB:ASPWEDRAFT_305066"/>
<dbReference type="EMBL" id="KV878221">
    <property type="protein sequence ID" value="OJJ29554.1"/>
    <property type="molecule type" value="Genomic_DNA"/>
</dbReference>
<reference evidence="4" key="2">
    <citation type="journal article" date="2017" name="Genome Biol.">
        <title>Comparative genomics reveals high biological diversity and specific adaptations in the industrially and medically important fungal genus Aspergillus.</title>
        <authorList>
            <person name="de Vries R.P."/>
            <person name="Riley R."/>
            <person name="Wiebenga A."/>
            <person name="Aguilar-Osorio G."/>
            <person name="Amillis S."/>
            <person name="Uchima C.A."/>
            <person name="Anderluh G."/>
            <person name="Asadollahi M."/>
            <person name="Askin M."/>
            <person name="Barry K."/>
            <person name="Battaglia E."/>
            <person name="Bayram O."/>
            <person name="Benocci T."/>
            <person name="Braus-Stromeyer S.A."/>
            <person name="Caldana C."/>
            <person name="Canovas D."/>
            <person name="Cerqueira G.C."/>
            <person name="Chen F."/>
            <person name="Chen W."/>
            <person name="Choi C."/>
            <person name="Clum A."/>
            <person name="Dos Santos R.A."/>
            <person name="Damasio A.R."/>
            <person name="Diallinas G."/>
            <person name="Emri T."/>
            <person name="Fekete E."/>
            <person name="Flipphi M."/>
            <person name="Freyberg S."/>
            <person name="Gallo A."/>
            <person name="Gournas C."/>
            <person name="Habgood R."/>
            <person name="Hainaut M."/>
            <person name="Harispe M.L."/>
            <person name="Henrissat B."/>
            <person name="Hilden K.S."/>
            <person name="Hope R."/>
            <person name="Hossain A."/>
            <person name="Karabika E."/>
            <person name="Karaffa L."/>
            <person name="Karanyi Z."/>
            <person name="Krasevec N."/>
            <person name="Kuo A."/>
            <person name="Kusch H."/>
            <person name="LaButti K."/>
            <person name="Lagendijk E.L."/>
            <person name="Lapidus A."/>
            <person name="Levasseur A."/>
            <person name="Lindquist E."/>
            <person name="Lipzen A."/>
            <person name="Logrieco A.F."/>
            <person name="MacCabe A."/>
            <person name="Maekelae M.R."/>
            <person name="Malavazi I."/>
            <person name="Melin P."/>
            <person name="Meyer V."/>
            <person name="Mielnichuk N."/>
            <person name="Miskei M."/>
            <person name="Molnar A.P."/>
            <person name="Mule G."/>
            <person name="Ngan C.Y."/>
            <person name="Orejas M."/>
            <person name="Orosz E."/>
            <person name="Ouedraogo J.P."/>
            <person name="Overkamp K.M."/>
            <person name="Park H.-S."/>
            <person name="Perrone G."/>
            <person name="Piumi F."/>
            <person name="Punt P.J."/>
            <person name="Ram A.F."/>
            <person name="Ramon A."/>
            <person name="Rauscher S."/>
            <person name="Record E."/>
            <person name="Riano-Pachon D.M."/>
            <person name="Robert V."/>
            <person name="Roehrig J."/>
            <person name="Ruller R."/>
            <person name="Salamov A."/>
            <person name="Salih N.S."/>
            <person name="Samson R.A."/>
            <person name="Sandor E."/>
            <person name="Sanguinetti M."/>
            <person name="Schuetze T."/>
            <person name="Sepcic K."/>
            <person name="Shelest E."/>
            <person name="Sherlock G."/>
            <person name="Sophianopoulou V."/>
            <person name="Squina F.M."/>
            <person name="Sun H."/>
            <person name="Susca A."/>
            <person name="Todd R.B."/>
            <person name="Tsang A."/>
            <person name="Unkles S.E."/>
            <person name="van de Wiele N."/>
            <person name="van Rossen-Uffink D."/>
            <person name="Oliveira J.V."/>
            <person name="Vesth T.C."/>
            <person name="Visser J."/>
            <person name="Yu J.-H."/>
            <person name="Zhou M."/>
            <person name="Andersen M.R."/>
            <person name="Archer D.B."/>
            <person name="Baker S.E."/>
            <person name="Benoit I."/>
            <person name="Brakhage A.A."/>
            <person name="Braus G.H."/>
            <person name="Fischer R."/>
            <person name="Frisvad J.C."/>
            <person name="Goldman G.H."/>
            <person name="Houbraken J."/>
            <person name="Oakley B."/>
            <person name="Pocsi I."/>
            <person name="Scazzocchio C."/>
            <person name="Seiboth B."/>
            <person name="vanKuyk P.A."/>
            <person name="Wortman J."/>
            <person name="Dyer P.S."/>
            <person name="Grigoriev I.V."/>
        </authorList>
    </citation>
    <scope>NUCLEOTIDE SEQUENCE [LARGE SCALE GENOMIC DNA]</scope>
    <source>
        <strain evidence="4">DTO 134E9</strain>
    </source>
</reference>
<feature type="signal peptide" evidence="1">
    <location>
        <begin position="1"/>
        <end position="18"/>
    </location>
</feature>
<accession>A0A1L9R3S0</accession>
<dbReference type="AlphaFoldDB" id="A0A1L9R3S0"/>
<dbReference type="Proteomes" id="UP000184383">
    <property type="component" value="Unassembled WGS sequence"/>
</dbReference>
<reference evidence="2" key="1">
    <citation type="submission" date="2015-09" db="EMBL/GenBank/DDBJ databases">
        <title>Genomic diversity in the industrially and medically important fungal genus Aspergillus.</title>
        <authorList>
            <consortium name="DOE Joint Genome Institute"/>
            <person name="Riley R."/>
            <person name="Labutti K."/>
            <person name="Clum A."/>
            <person name="Sun H."/>
            <person name="Wiebenga A."/>
            <person name="De Vries R.P."/>
            <person name="Grigoriev I.V."/>
        </authorList>
    </citation>
    <scope>NUCLEOTIDE SEQUENCE [LARGE SCALE GENOMIC DNA]</scope>
    <source>
        <strain evidence="2">DTO 134E9</strain>
    </source>
</reference>
<feature type="chain" id="PRO_5011897663" evidence="1">
    <location>
        <begin position="19"/>
        <end position="75"/>
    </location>
</feature>
<keyword evidence="4" id="KW-1185">Reference proteome</keyword>
<protein>
    <submittedName>
        <fullName evidence="2">Uncharacterized protein</fullName>
    </submittedName>
</protein>
<keyword evidence="1" id="KW-0732">Signal</keyword>
<organism evidence="2 4">
    <name type="scientific">Aspergillus wentii DTO 134E9</name>
    <dbReference type="NCBI Taxonomy" id="1073089"/>
    <lineage>
        <taxon>Eukaryota</taxon>
        <taxon>Fungi</taxon>
        <taxon>Dikarya</taxon>
        <taxon>Ascomycota</taxon>
        <taxon>Pezizomycotina</taxon>
        <taxon>Eurotiomycetes</taxon>
        <taxon>Eurotiomycetidae</taxon>
        <taxon>Eurotiales</taxon>
        <taxon>Aspergillaceae</taxon>
        <taxon>Aspergillus</taxon>
        <taxon>Aspergillus subgen. Cremei</taxon>
    </lineage>
</organism>